<accession>A0A0D1VRB0</accession>
<evidence type="ECO:0000256" key="1">
    <source>
        <dbReference type="SAM" id="Phobius"/>
    </source>
</evidence>
<gene>
    <name evidence="2" type="ORF">PV11_06205</name>
</gene>
<feature type="transmembrane region" description="Helical" evidence="1">
    <location>
        <begin position="711"/>
        <end position="732"/>
    </location>
</feature>
<protein>
    <submittedName>
        <fullName evidence="2">Uncharacterized protein</fullName>
    </submittedName>
</protein>
<evidence type="ECO:0000313" key="3">
    <source>
        <dbReference type="Proteomes" id="UP000053599"/>
    </source>
</evidence>
<feature type="transmembrane region" description="Helical" evidence="1">
    <location>
        <begin position="215"/>
        <end position="238"/>
    </location>
</feature>
<proteinExistence type="predicted"/>
<dbReference type="OrthoDB" id="5342924at2759"/>
<organism evidence="2 3">
    <name type="scientific">Exophiala sideris</name>
    <dbReference type="NCBI Taxonomy" id="1016849"/>
    <lineage>
        <taxon>Eukaryota</taxon>
        <taxon>Fungi</taxon>
        <taxon>Dikarya</taxon>
        <taxon>Ascomycota</taxon>
        <taxon>Pezizomycotina</taxon>
        <taxon>Eurotiomycetes</taxon>
        <taxon>Chaetothyriomycetidae</taxon>
        <taxon>Chaetothyriales</taxon>
        <taxon>Herpotrichiellaceae</taxon>
        <taxon>Exophiala</taxon>
    </lineage>
</organism>
<dbReference type="EMBL" id="KN846953">
    <property type="protein sequence ID" value="KIV78560.1"/>
    <property type="molecule type" value="Genomic_DNA"/>
</dbReference>
<keyword evidence="1" id="KW-0472">Membrane</keyword>
<evidence type="ECO:0000313" key="2">
    <source>
        <dbReference type="EMBL" id="KIV78560.1"/>
    </source>
</evidence>
<keyword evidence="1" id="KW-0812">Transmembrane</keyword>
<dbReference type="STRING" id="1016849.A0A0D1VRB0"/>
<keyword evidence="1" id="KW-1133">Transmembrane helix</keyword>
<name>A0A0D1VRB0_9EURO</name>
<sequence length="817" mass="88747">MDGSGAGRRPLSRSLYDRLFNIPPTPNTADSQHSLSPIIPPYSRSYTADSLTSPQERLVEFTKTELNDLPPINSAPTPSAIQESPKQAIKKGFWANSSKLLPHLAAAIITLVVVQINFRNLYWMDLVAPNVHILPGISQGGALNALQLAAKLHELILVASLGTIVMHVAQAHMVGNHGLPLGLLTNSFAVGSGDFLRTKAFWASAWTSKAHYLRFWLLSLLATLLATLAGPSSAIAVIPSLNWFPLDKPFDSDVLPYYIFNQSTVLWPDNVTGASENSGKSGINCTAVSVATQVEETCPAGGFSNVYTWAGNLLFANSSAGSNISFPDVRGDTRRVLSTQSCNSPFDGRASGISLNTFITGALTAYWTFAQTNFVGLGLSAAQPKLTLNTPVYAPNIEVLCSGFDYMNETAVQNRSSVSFPSFTNKTLPSEGFVLPYAGLFSDTDFQWVEMPAGPDNPTLGAVVRVPWIYLHSNNTSSNTSSYVSEQATEIHACSVYAQWIPVDVFYEPRTNDQVSFNVKGQFTDTCLTAVPREARSHQPIRNMTIDLDYASTMNQLMPFETDNIPAIPAMLAQTTFEEDNVGPNNGIGYDFKAPFLGSVNGEDNANTTFDEIRKTRATMISTLLAGVVTDGLARIGGNGIFPYSAAMFLTNKTDSTGGLVGRFVVTSAEGGEDDSLNATSADVDNWLRIDPVISRYGYGYRWEGSNTAKFGIVVLLIHLALAVVHTMFILYKVLIMREGLVNSWTTIAELLTLAMNSSPSSRLQNTCAGVERAKTWRQVVAVRETYTGHLEMVVGPNDKNRHPLPRAERAYGHLMA</sequence>
<reference evidence="2 3" key="1">
    <citation type="submission" date="2015-01" db="EMBL/GenBank/DDBJ databases">
        <title>The Genome Sequence of Exophiala sideris CBS121828.</title>
        <authorList>
            <consortium name="The Broad Institute Genomics Platform"/>
            <person name="Cuomo C."/>
            <person name="de Hoog S."/>
            <person name="Gorbushina A."/>
            <person name="Stielow B."/>
            <person name="Teixiera M."/>
            <person name="Abouelleil A."/>
            <person name="Chapman S.B."/>
            <person name="Priest M."/>
            <person name="Young S.K."/>
            <person name="Wortman J."/>
            <person name="Nusbaum C."/>
            <person name="Birren B."/>
        </authorList>
    </citation>
    <scope>NUCLEOTIDE SEQUENCE [LARGE SCALE GENOMIC DNA]</scope>
    <source>
        <strain evidence="2 3">CBS 121828</strain>
    </source>
</reference>
<dbReference type="AlphaFoldDB" id="A0A0D1VRB0"/>
<dbReference type="Proteomes" id="UP000053599">
    <property type="component" value="Unassembled WGS sequence"/>
</dbReference>
<dbReference type="HOGENOM" id="CLU_012879_0_0_1"/>